<feature type="domain" description="Putative DNA-binding" evidence="1">
    <location>
        <begin position="6"/>
        <end position="93"/>
    </location>
</feature>
<dbReference type="EMBL" id="JAEINI020000005">
    <property type="protein sequence ID" value="MCB5227184.1"/>
    <property type="molecule type" value="Genomic_DNA"/>
</dbReference>
<name>A0ABS8C4C7_9ALTE</name>
<protein>
    <submittedName>
        <fullName evidence="3">DNA-binding domain-containing protein</fullName>
    </submittedName>
</protein>
<proteinExistence type="predicted"/>
<comment type="caution">
    <text evidence="3">The sequence shown here is derived from an EMBL/GenBank/DDBJ whole genome shotgun (WGS) entry which is preliminary data.</text>
</comment>
<gene>
    <name evidence="3" type="ORF">JAO78_010210</name>
</gene>
<dbReference type="Gene3D" id="1.10.150.690">
    <property type="entry name" value="DUF2063"/>
    <property type="match status" value="1"/>
</dbReference>
<dbReference type="Pfam" id="PF09836">
    <property type="entry name" value="DUF2063"/>
    <property type="match status" value="1"/>
</dbReference>
<dbReference type="Proteomes" id="UP000633814">
    <property type="component" value="Unassembled WGS sequence"/>
</dbReference>
<dbReference type="RefSeq" id="WP_226751243.1">
    <property type="nucleotide sequence ID" value="NZ_JAEINI020000005.1"/>
</dbReference>
<evidence type="ECO:0000313" key="3">
    <source>
        <dbReference type="EMBL" id="MCB5227184.1"/>
    </source>
</evidence>
<dbReference type="GO" id="GO:0003677">
    <property type="term" value="F:DNA binding"/>
    <property type="evidence" value="ECO:0007669"/>
    <property type="project" value="UniProtKB-KW"/>
</dbReference>
<feature type="domain" description="NGO1945-like C-terminal" evidence="2">
    <location>
        <begin position="148"/>
        <end position="239"/>
    </location>
</feature>
<accession>A0ABS8C4C7</accession>
<organism evidence="3 4">
    <name type="scientific">Alishewanella maricola</name>
    <dbReference type="NCBI Taxonomy" id="2795740"/>
    <lineage>
        <taxon>Bacteria</taxon>
        <taxon>Pseudomonadati</taxon>
        <taxon>Pseudomonadota</taxon>
        <taxon>Gammaproteobacteria</taxon>
        <taxon>Alteromonadales</taxon>
        <taxon>Alteromonadaceae</taxon>
        <taxon>Alishewanella</taxon>
    </lineage>
</organism>
<dbReference type="InterPro" id="IPR044922">
    <property type="entry name" value="DUF2063_N_sf"/>
</dbReference>
<dbReference type="InterPro" id="IPR018640">
    <property type="entry name" value="DUF2063"/>
</dbReference>
<evidence type="ECO:0000313" key="4">
    <source>
        <dbReference type="Proteomes" id="UP000633814"/>
    </source>
</evidence>
<reference evidence="3 4" key="1">
    <citation type="submission" date="2021-10" db="EMBL/GenBank/DDBJ databases">
        <title>Alishewanella koreense sp. nov. isolated from seawater of southwestern coast in South Korea and the proposal for the reclassification of Rheinheimera perlucida and Rheinheimera tuosuensis as Arsukibacterium perlucida and Arsukibacterium tuosuensis.</title>
        <authorList>
            <person name="Kim K.H."/>
            <person name="Ruan W."/>
            <person name="Kim K.R."/>
            <person name="Baek J.H."/>
            <person name="Jeon C.O."/>
        </authorList>
    </citation>
    <scope>NUCLEOTIDE SEQUENCE [LARGE SCALE GENOMIC DNA]</scope>
    <source>
        <strain evidence="3 4">16-MA</strain>
    </source>
</reference>
<evidence type="ECO:0000259" key="1">
    <source>
        <dbReference type="Pfam" id="PF09836"/>
    </source>
</evidence>
<evidence type="ECO:0000259" key="2">
    <source>
        <dbReference type="Pfam" id="PF22106"/>
    </source>
</evidence>
<sequence length="260" mass="28819">MSQLAQTQRDFAKAIRNPDKPPSAVATLAPERLQVYQELFFNNVRGFIDNAFPVLHSLYPAKAWLALQTAFFRDYACHSPYFLHIAEQFVSFLQQYTLTAEDPPFLAELAHYEWAELYVGTVKATQTVEPLAADDVGTAALALSELVLLSAYQFPVQQISKDFQPSTPAELQCFLIYRDLADEVIFVSLNQATLLLLHNIQQQPGQSLSEHIQQLAPMLPQLSPTQLTAAALPLMQQWAAAGAIVRAPDIASGSDSEQIS</sequence>
<keyword evidence="3" id="KW-0238">DNA-binding</keyword>
<dbReference type="Pfam" id="PF22106">
    <property type="entry name" value="NGO1945_C"/>
    <property type="match status" value="1"/>
</dbReference>
<dbReference type="InterPro" id="IPR054098">
    <property type="entry name" value="NGO1945-like_C"/>
</dbReference>
<keyword evidence="4" id="KW-1185">Reference proteome</keyword>
<dbReference type="Gene3D" id="3.90.930.50">
    <property type="match status" value="1"/>
</dbReference>